<comment type="caution">
    <text evidence="2">The sequence shown here is derived from an EMBL/GenBank/DDBJ whole genome shotgun (WGS) entry which is preliminary data.</text>
</comment>
<feature type="compositionally biased region" description="Basic and acidic residues" evidence="1">
    <location>
        <begin position="355"/>
        <end position="371"/>
    </location>
</feature>
<evidence type="ECO:0000313" key="3">
    <source>
        <dbReference type="Proteomes" id="UP000187203"/>
    </source>
</evidence>
<name>A0A1R3L2U0_9ROSI</name>
<dbReference type="OrthoDB" id="10609405at2759"/>
<gene>
    <name evidence="2" type="ORF">COLO4_01193</name>
</gene>
<dbReference type="EMBL" id="AWUE01003611">
    <property type="protein sequence ID" value="OMP13664.1"/>
    <property type="molecule type" value="Genomic_DNA"/>
</dbReference>
<sequence>MRIAEEVLGVAREGAPVLRRRLDRRAQLSGGRPGPVRVVEERPADSDQIRPPLRNDGLRLMRLVDEADGDGGNVGLISDLLGKRHLIAGRQRNLLQRRHTARRRIDPIAAARTQRLRKHHRIFRRPAALDPIGGRHAHAHRDVVRHDGAHRIKNLQRITHAVLTRTAIGIGALIGNRRQEFVQQITVCGVQFDGRQPQAHSTARSLDELIAHAGQVCIGHFAGRALFGALRQRGRTHRFPAASIGRQQRAAFPRPSARSLAPRVRDLHADRHQRVLANGSQRALKRSFGRVVPQTEAAVGDATFRRHRGRLDHQQPGTRKRQAAQMRVMPRRGLAVVGRVLAHRRDDDAVLKRETAQGERLEESTHDREIRQSAADGRNRQCVRIRPIVQTVRKPRTEEGKCSPVA</sequence>
<reference evidence="3" key="1">
    <citation type="submission" date="2013-09" db="EMBL/GenBank/DDBJ databases">
        <title>Corchorus olitorius genome sequencing.</title>
        <authorList>
            <person name="Alam M."/>
            <person name="Haque M.S."/>
            <person name="Islam M.S."/>
            <person name="Emdad E.M."/>
            <person name="Islam M.M."/>
            <person name="Ahmed B."/>
            <person name="Halim A."/>
            <person name="Hossen Q.M.M."/>
            <person name="Hossain M.Z."/>
            <person name="Ahmed R."/>
            <person name="Khan M.M."/>
            <person name="Islam R."/>
            <person name="Rashid M.M."/>
            <person name="Khan S.A."/>
            <person name="Rahman M.S."/>
            <person name="Alam M."/>
            <person name="Yahiya A.S."/>
            <person name="Khan M.S."/>
            <person name="Azam M.S."/>
            <person name="Haque T."/>
            <person name="Lashkar M.Z.H."/>
            <person name="Akhand A.I."/>
            <person name="Morshed G."/>
            <person name="Roy S."/>
            <person name="Uddin K.S."/>
            <person name="Rabeya T."/>
            <person name="Hossain A.S."/>
            <person name="Chowdhury A."/>
            <person name="Snigdha A.R."/>
            <person name="Mortoza M.S."/>
            <person name="Matin S.A."/>
            <person name="Hoque S.M.E."/>
            <person name="Islam M.K."/>
            <person name="Roy D.K."/>
            <person name="Haider R."/>
            <person name="Moosa M.M."/>
            <person name="Elias S.M."/>
            <person name="Hasan A.M."/>
            <person name="Jahan S."/>
            <person name="Shafiuddin M."/>
            <person name="Mahmood N."/>
            <person name="Shommy N.S."/>
        </authorList>
    </citation>
    <scope>NUCLEOTIDE SEQUENCE [LARGE SCALE GENOMIC DNA]</scope>
    <source>
        <strain evidence="3">cv. O-4</strain>
    </source>
</reference>
<dbReference type="Proteomes" id="UP000187203">
    <property type="component" value="Unassembled WGS sequence"/>
</dbReference>
<organism evidence="2 3">
    <name type="scientific">Corchorus olitorius</name>
    <dbReference type="NCBI Taxonomy" id="93759"/>
    <lineage>
        <taxon>Eukaryota</taxon>
        <taxon>Viridiplantae</taxon>
        <taxon>Streptophyta</taxon>
        <taxon>Embryophyta</taxon>
        <taxon>Tracheophyta</taxon>
        <taxon>Spermatophyta</taxon>
        <taxon>Magnoliopsida</taxon>
        <taxon>eudicotyledons</taxon>
        <taxon>Gunneridae</taxon>
        <taxon>Pentapetalae</taxon>
        <taxon>rosids</taxon>
        <taxon>malvids</taxon>
        <taxon>Malvales</taxon>
        <taxon>Malvaceae</taxon>
        <taxon>Grewioideae</taxon>
        <taxon>Apeibeae</taxon>
        <taxon>Corchorus</taxon>
    </lineage>
</organism>
<keyword evidence="3" id="KW-1185">Reference proteome</keyword>
<evidence type="ECO:0000313" key="2">
    <source>
        <dbReference type="EMBL" id="OMP13664.1"/>
    </source>
</evidence>
<feature type="region of interest" description="Disordered" evidence="1">
    <location>
        <begin position="355"/>
        <end position="378"/>
    </location>
</feature>
<proteinExistence type="predicted"/>
<accession>A0A1R3L2U0</accession>
<protein>
    <submittedName>
        <fullName evidence="2">Uncharacterized protein</fullName>
    </submittedName>
</protein>
<feature type="compositionally biased region" description="Basic and acidic residues" evidence="1">
    <location>
        <begin position="38"/>
        <end position="48"/>
    </location>
</feature>
<feature type="region of interest" description="Disordered" evidence="1">
    <location>
        <begin position="28"/>
        <end position="48"/>
    </location>
</feature>
<dbReference type="AlphaFoldDB" id="A0A1R3L2U0"/>
<evidence type="ECO:0000256" key="1">
    <source>
        <dbReference type="SAM" id="MobiDB-lite"/>
    </source>
</evidence>